<dbReference type="PANTHER" id="PTHR22397">
    <property type="entry name" value="JUNCTIONAL SARCOPLASMIC RETICULUM PROTEIN 1"/>
    <property type="match status" value="1"/>
</dbReference>
<sequence length="250" mass="29185">MDESAFETFEDELGQPLRDVFPPKPLRTARTVGRAEMYTQRRTREEAPALQQVPKMTPREHPMSSATSLRKALSIQNLAQIETPWEGVTLNRCLIIAITLLVLTCGLQRINEALRGCKDVAEEFTAVSERHTFIRRAKLPAHEPETSLWDTFFQWVTDDDDDEGTSKRKSKGASQERASRGFRHRTLPNLRLLKKRESKFSERRGRRDEGKMKERMMRTREKVRKKITEEEEEVEKTEKTKTSVKERKQK</sequence>
<feature type="region of interest" description="Disordered" evidence="1">
    <location>
        <begin position="191"/>
        <end position="250"/>
    </location>
</feature>
<dbReference type="InterPro" id="IPR026178">
    <property type="entry name" value="JSRP1"/>
</dbReference>
<dbReference type="AlphaFoldDB" id="A0A5A9PF43"/>
<comment type="caution">
    <text evidence="2">The sequence shown here is derived from an EMBL/GenBank/DDBJ whole genome shotgun (WGS) entry which is preliminary data.</text>
</comment>
<proteinExistence type="predicted"/>
<reference evidence="2 3" key="1">
    <citation type="journal article" date="2019" name="Mol. Ecol. Resour.">
        <title>Chromosome-level genome assembly of Triplophysa tibetana, a fish adapted to the harsh high-altitude environment of the Tibetan Plateau.</title>
        <authorList>
            <person name="Yang X."/>
            <person name="Liu H."/>
            <person name="Ma Z."/>
            <person name="Zou Y."/>
            <person name="Zou M."/>
            <person name="Mao Y."/>
            <person name="Li X."/>
            <person name="Wang H."/>
            <person name="Chen T."/>
            <person name="Wang W."/>
            <person name="Yang R."/>
        </authorList>
    </citation>
    <scope>NUCLEOTIDE SEQUENCE [LARGE SCALE GENOMIC DNA]</scope>
    <source>
        <strain evidence="2">TTIB1903HZAU</strain>
        <tissue evidence="2">Muscle</tissue>
    </source>
</reference>
<protein>
    <submittedName>
        <fullName evidence="2">Uncharacterized protein</fullName>
    </submittedName>
</protein>
<evidence type="ECO:0000313" key="3">
    <source>
        <dbReference type="Proteomes" id="UP000324632"/>
    </source>
</evidence>
<dbReference type="PANTHER" id="PTHR22397:SF2">
    <property type="entry name" value="JUNCTIONAL SARCOPLASMIC RETICULUM PROTEIN 1"/>
    <property type="match status" value="1"/>
</dbReference>
<name>A0A5A9PF43_9TELE</name>
<feature type="region of interest" description="Disordered" evidence="1">
    <location>
        <begin position="162"/>
        <end position="181"/>
    </location>
</feature>
<dbReference type="Pfam" id="PF15312">
    <property type="entry name" value="JSRP"/>
    <property type="match status" value="1"/>
</dbReference>
<feature type="compositionally biased region" description="Basic and acidic residues" evidence="1">
    <location>
        <begin position="236"/>
        <end position="250"/>
    </location>
</feature>
<evidence type="ECO:0000256" key="1">
    <source>
        <dbReference type="SAM" id="MobiDB-lite"/>
    </source>
</evidence>
<evidence type="ECO:0000313" key="2">
    <source>
        <dbReference type="EMBL" id="KAA0719599.1"/>
    </source>
</evidence>
<feature type="compositionally biased region" description="Basic and acidic residues" evidence="1">
    <location>
        <begin position="198"/>
        <end position="220"/>
    </location>
</feature>
<keyword evidence="3" id="KW-1185">Reference proteome</keyword>
<dbReference type="EMBL" id="SOYY01000007">
    <property type="protein sequence ID" value="KAA0719599.1"/>
    <property type="molecule type" value="Genomic_DNA"/>
</dbReference>
<accession>A0A5A9PF43</accession>
<organism evidence="2 3">
    <name type="scientific">Triplophysa tibetana</name>
    <dbReference type="NCBI Taxonomy" id="1572043"/>
    <lineage>
        <taxon>Eukaryota</taxon>
        <taxon>Metazoa</taxon>
        <taxon>Chordata</taxon>
        <taxon>Craniata</taxon>
        <taxon>Vertebrata</taxon>
        <taxon>Euteleostomi</taxon>
        <taxon>Actinopterygii</taxon>
        <taxon>Neopterygii</taxon>
        <taxon>Teleostei</taxon>
        <taxon>Ostariophysi</taxon>
        <taxon>Cypriniformes</taxon>
        <taxon>Nemacheilidae</taxon>
        <taxon>Triplophysa</taxon>
    </lineage>
</organism>
<dbReference type="Proteomes" id="UP000324632">
    <property type="component" value="Chromosome 7"/>
</dbReference>
<gene>
    <name evidence="2" type="ORF">E1301_Tti021464</name>
</gene>